<protein>
    <submittedName>
        <fullName evidence="3">Uncharacterized protein</fullName>
    </submittedName>
</protein>
<feature type="signal peptide" evidence="2">
    <location>
        <begin position="1"/>
        <end position="20"/>
    </location>
</feature>
<evidence type="ECO:0000313" key="3">
    <source>
        <dbReference type="EMBL" id="BBH20710.1"/>
    </source>
</evidence>
<feature type="region of interest" description="Disordered" evidence="1">
    <location>
        <begin position="118"/>
        <end position="137"/>
    </location>
</feature>
<dbReference type="EMBL" id="AP019308">
    <property type="protein sequence ID" value="BBH20710.1"/>
    <property type="molecule type" value="Genomic_DNA"/>
</dbReference>
<proteinExistence type="predicted"/>
<dbReference type="Proteomes" id="UP000275368">
    <property type="component" value="Chromosome"/>
</dbReference>
<gene>
    <name evidence="3" type="ORF">Back11_20550</name>
</gene>
<feature type="compositionally biased region" description="Basic and acidic residues" evidence="1">
    <location>
        <begin position="118"/>
        <end position="130"/>
    </location>
</feature>
<keyword evidence="2" id="KW-0732">Signal</keyword>
<feature type="chain" id="PRO_5043669018" evidence="2">
    <location>
        <begin position="21"/>
        <end position="313"/>
    </location>
</feature>
<accession>A0A3G9IPC1</accession>
<evidence type="ECO:0000313" key="4">
    <source>
        <dbReference type="Proteomes" id="UP000275368"/>
    </source>
</evidence>
<organism evidence="3 4">
    <name type="scientific">Paenibacillus baekrokdamisoli</name>
    <dbReference type="NCBI Taxonomy" id="1712516"/>
    <lineage>
        <taxon>Bacteria</taxon>
        <taxon>Bacillati</taxon>
        <taxon>Bacillota</taxon>
        <taxon>Bacilli</taxon>
        <taxon>Bacillales</taxon>
        <taxon>Paenibacillaceae</taxon>
        <taxon>Paenibacillus</taxon>
    </lineage>
</organism>
<evidence type="ECO:0000256" key="2">
    <source>
        <dbReference type="SAM" id="SignalP"/>
    </source>
</evidence>
<name>A0A3G9IPC1_9BACL</name>
<feature type="region of interest" description="Disordered" evidence="1">
    <location>
        <begin position="197"/>
        <end position="216"/>
    </location>
</feature>
<reference evidence="3 4" key="1">
    <citation type="submission" date="2018-11" db="EMBL/GenBank/DDBJ databases">
        <title>Complete genome sequence of Paenibacillus baekrokdamisoli strain KCTC 33723.</title>
        <authorList>
            <person name="Kang S.W."/>
            <person name="Lee K.C."/>
            <person name="Kim K.K."/>
            <person name="Kim J.S."/>
            <person name="Kim D.S."/>
            <person name="Ko S.H."/>
            <person name="Yang S.H."/>
            <person name="Lee J.S."/>
        </authorList>
    </citation>
    <scope>NUCLEOTIDE SEQUENCE [LARGE SCALE GENOMIC DNA]</scope>
    <source>
        <strain evidence="3 4">KCTC 33723</strain>
    </source>
</reference>
<sequence>MKKKWVVLGSAIGISTVVMATTGITALAGTSGYENYKEALKNSKTAKSVSVQAEVVLQDNGTTLNNATGSLKINLTNETASGTVAIAGQNKKQSLDLFKQSNQTVWKASDKDVYYVKSEKKEKKREKNNDPNEQDSAWMSKQAETVIDALVGNLQNEVVSDKNTDGSEHISMKLSNAQIPAVLQALAPLAFKQLSENHHEGKRASDAKEGSAEPDKLLESSLFKPSQLSLTQDIQITNVSLQADIDANNFIKNQQFSVTFSGKDASSVNHDVTINVNAQLSNYNATTPDTIDLKGKNVQQVKNDHGHSFDEQD</sequence>
<dbReference type="AlphaFoldDB" id="A0A3G9IPC1"/>
<evidence type="ECO:0000256" key="1">
    <source>
        <dbReference type="SAM" id="MobiDB-lite"/>
    </source>
</evidence>
<dbReference type="RefSeq" id="WP_125656033.1">
    <property type="nucleotide sequence ID" value="NZ_AP019308.1"/>
</dbReference>
<dbReference type="KEGG" id="pbk:Back11_20550"/>
<dbReference type="OrthoDB" id="2820357at2"/>
<keyword evidence="4" id="KW-1185">Reference proteome</keyword>